<evidence type="ECO:0000313" key="6">
    <source>
        <dbReference type="Proteomes" id="UP000824890"/>
    </source>
</evidence>
<dbReference type="Gene3D" id="1.25.40.180">
    <property type="match status" value="1"/>
</dbReference>
<name>A0ABQ8A3J1_BRANA</name>
<dbReference type="PANTHER" id="PTHR12839:SF7">
    <property type="entry name" value="REGULATOR OF NONSENSE TRANSCRIPTS 2"/>
    <property type="match status" value="1"/>
</dbReference>
<dbReference type="Proteomes" id="UP000824890">
    <property type="component" value="Unassembled WGS sequence"/>
</dbReference>
<organism evidence="5 6">
    <name type="scientific">Brassica napus</name>
    <name type="common">Rape</name>
    <dbReference type="NCBI Taxonomy" id="3708"/>
    <lineage>
        <taxon>Eukaryota</taxon>
        <taxon>Viridiplantae</taxon>
        <taxon>Streptophyta</taxon>
        <taxon>Embryophyta</taxon>
        <taxon>Tracheophyta</taxon>
        <taxon>Spermatophyta</taxon>
        <taxon>Magnoliopsida</taxon>
        <taxon>eudicotyledons</taxon>
        <taxon>Gunneridae</taxon>
        <taxon>Pentapetalae</taxon>
        <taxon>rosids</taxon>
        <taxon>malvids</taxon>
        <taxon>Brassicales</taxon>
        <taxon>Brassicaceae</taxon>
        <taxon>Brassiceae</taxon>
        <taxon>Brassica</taxon>
    </lineage>
</organism>
<proteinExistence type="predicted"/>
<sequence length="244" mass="28059">MIKRIMFYIRIVASRRISFTQNVTYGERVKTAVGVFAKKNAMEVLDYFFRVRKVIILLETCGHYFDRGSSKKRLDQFLIRFQRYVLSKGHLPLDIEFDLQITSRSYVPLTRYATIDEVNAAILQLEEREHAYAADTTRPGISSNGKGAVIDGEAHKQQTKQMLIPSDCSLVQSTKQKEAADLEEKQDIKRLLEYNERDEEEANGLGTQVLNWAPGGGRGSRHRFVYHQRGGGSYHSRRKLVEVR</sequence>
<dbReference type="InterPro" id="IPR039762">
    <property type="entry name" value="Nmd2/UPF2"/>
</dbReference>
<dbReference type="InterPro" id="IPR007193">
    <property type="entry name" value="Upf2/Nmd2_C"/>
</dbReference>
<keyword evidence="2" id="KW-0963">Cytoplasm</keyword>
<evidence type="ECO:0000259" key="4">
    <source>
        <dbReference type="Pfam" id="PF04050"/>
    </source>
</evidence>
<dbReference type="Pfam" id="PF04050">
    <property type="entry name" value="Upf2"/>
    <property type="match status" value="1"/>
</dbReference>
<reference evidence="5 6" key="1">
    <citation type="submission" date="2021-05" db="EMBL/GenBank/DDBJ databases">
        <title>Genome Assembly of Synthetic Allotetraploid Brassica napus Reveals Homoeologous Exchanges between Subgenomes.</title>
        <authorList>
            <person name="Davis J.T."/>
        </authorList>
    </citation>
    <scope>NUCLEOTIDE SEQUENCE [LARGE SCALE GENOMIC DNA]</scope>
    <source>
        <strain evidence="6">cv. Da-Ae</strain>
        <tissue evidence="5">Seedling</tissue>
    </source>
</reference>
<comment type="subcellular location">
    <subcellularLocation>
        <location evidence="1">Cytoplasm</location>
    </subcellularLocation>
</comment>
<feature type="domain" description="Up-frameshift suppressor 2 C-terminal" evidence="4">
    <location>
        <begin position="154"/>
        <end position="191"/>
    </location>
</feature>
<dbReference type="SUPFAM" id="SSF48371">
    <property type="entry name" value="ARM repeat"/>
    <property type="match status" value="1"/>
</dbReference>
<feature type="domain" description="MIF4G" evidence="3">
    <location>
        <begin position="48"/>
        <end position="101"/>
    </location>
</feature>
<evidence type="ECO:0000256" key="2">
    <source>
        <dbReference type="ARBA" id="ARBA00022490"/>
    </source>
</evidence>
<dbReference type="InterPro" id="IPR016024">
    <property type="entry name" value="ARM-type_fold"/>
</dbReference>
<comment type="caution">
    <text evidence="5">The sequence shown here is derived from an EMBL/GenBank/DDBJ whole genome shotgun (WGS) entry which is preliminary data.</text>
</comment>
<dbReference type="Pfam" id="PF02854">
    <property type="entry name" value="MIF4G"/>
    <property type="match status" value="1"/>
</dbReference>
<dbReference type="PANTHER" id="PTHR12839">
    <property type="entry name" value="NONSENSE-MEDIATED MRNA DECAY PROTEIN 2 UP-FRAMESHIFT SUPPRESSOR 2"/>
    <property type="match status" value="1"/>
</dbReference>
<evidence type="ECO:0000313" key="5">
    <source>
        <dbReference type="EMBL" id="KAH0887085.1"/>
    </source>
</evidence>
<accession>A0ABQ8A3J1</accession>
<gene>
    <name evidence="5" type="ORF">HID58_063181</name>
</gene>
<evidence type="ECO:0000259" key="3">
    <source>
        <dbReference type="Pfam" id="PF02854"/>
    </source>
</evidence>
<protein>
    <submittedName>
        <fullName evidence="5">Uncharacterized protein</fullName>
    </submittedName>
</protein>
<evidence type="ECO:0000256" key="1">
    <source>
        <dbReference type="ARBA" id="ARBA00004496"/>
    </source>
</evidence>
<dbReference type="InterPro" id="IPR003890">
    <property type="entry name" value="MIF4G-like_typ-3"/>
</dbReference>
<keyword evidence="6" id="KW-1185">Reference proteome</keyword>
<dbReference type="EMBL" id="JAGKQM010000014">
    <property type="protein sequence ID" value="KAH0887085.1"/>
    <property type="molecule type" value="Genomic_DNA"/>
</dbReference>